<proteinExistence type="predicted"/>
<dbReference type="Proteomes" id="UP000559027">
    <property type="component" value="Unassembled WGS sequence"/>
</dbReference>
<feature type="transmembrane region" description="Helical" evidence="1">
    <location>
        <begin position="181"/>
        <end position="201"/>
    </location>
</feature>
<comment type="caution">
    <text evidence="2">The sequence shown here is derived from an EMBL/GenBank/DDBJ whole genome shotgun (WGS) entry which is preliminary data.</text>
</comment>
<feature type="transmembrane region" description="Helical" evidence="1">
    <location>
        <begin position="50"/>
        <end position="70"/>
    </location>
</feature>
<keyword evidence="3" id="KW-1185">Reference proteome</keyword>
<feature type="transmembrane region" description="Helical" evidence="1">
    <location>
        <begin position="20"/>
        <end position="38"/>
    </location>
</feature>
<accession>A0A8H5G1U8</accession>
<keyword evidence="1" id="KW-1133">Transmembrane helix</keyword>
<evidence type="ECO:0000313" key="2">
    <source>
        <dbReference type="EMBL" id="KAF5356809.1"/>
    </source>
</evidence>
<protein>
    <submittedName>
        <fullName evidence="2">Uncharacterized protein</fullName>
    </submittedName>
</protein>
<evidence type="ECO:0000256" key="1">
    <source>
        <dbReference type="SAM" id="Phobius"/>
    </source>
</evidence>
<gene>
    <name evidence="2" type="ORF">D9756_006749</name>
</gene>
<keyword evidence="1" id="KW-0472">Membrane</keyword>
<name>A0A8H5G1U8_9AGAR</name>
<dbReference type="OrthoDB" id="2641762at2759"/>
<evidence type="ECO:0000313" key="3">
    <source>
        <dbReference type="Proteomes" id="UP000559027"/>
    </source>
</evidence>
<reference evidence="2 3" key="1">
    <citation type="journal article" date="2020" name="ISME J.">
        <title>Uncovering the hidden diversity of litter-decomposition mechanisms in mushroom-forming fungi.</title>
        <authorList>
            <person name="Floudas D."/>
            <person name="Bentzer J."/>
            <person name="Ahren D."/>
            <person name="Johansson T."/>
            <person name="Persson P."/>
            <person name="Tunlid A."/>
        </authorList>
    </citation>
    <scope>NUCLEOTIDE SEQUENCE [LARGE SCALE GENOMIC DNA]</scope>
    <source>
        <strain evidence="2 3">CBS 146.42</strain>
    </source>
</reference>
<feature type="transmembrane region" description="Helical" evidence="1">
    <location>
        <begin position="135"/>
        <end position="161"/>
    </location>
</feature>
<dbReference type="EMBL" id="JAACJO010000006">
    <property type="protein sequence ID" value="KAF5356809.1"/>
    <property type="molecule type" value="Genomic_DNA"/>
</dbReference>
<sequence>MDNFLSVERVNIVTRTTVEGVLYGFTFALYIICARSLYLGLGDQYRRKQCIFTLSHMTLVMACGLLGLSIDTRDIQASYIDHADFPDHGGFGYSVIVFGRSPLAVLGYAIGILLDLLTYGVQIWRLWIIWRMSRYSVFIVIMPSLSLFAYTGIMIINFVHIARPDLLRGSINISVVYGSKALVLFVAIFVTLMIISKIAVVRREHVKLLGHSGISGQYTSTIAMLVESFALESLWVTLSIILNICFDNDTGGAAGVFFATTGPSIQILAYLLVVYRVTTGRGWNKDTERHLTSLQFNNMDALQNTQLGAQTSILRSRGEV</sequence>
<dbReference type="AlphaFoldDB" id="A0A8H5G1U8"/>
<organism evidence="2 3">
    <name type="scientific">Leucocoprinus leucothites</name>
    <dbReference type="NCBI Taxonomy" id="201217"/>
    <lineage>
        <taxon>Eukaryota</taxon>
        <taxon>Fungi</taxon>
        <taxon>Dikarya</taxon>
        <taxon>Basidiomycota</taxon>
        <taxon>Agaricomycotina</taxon>
        <taxon>Agaricomycetes</taxon>
        <taxon>Agaricomycetidae</taxon>
        <taxon>Agaricales</taxon>
        <taxon>Agaricineae</taxon>
        <taxon>Agaricaceae</taxon>
        <taxon>Leucocoprinus</taxon>
    </lineage>
</organism>
<feature type="transmembrane region" description="Helical" evidence="1">
    <location>
        <begin position="254"/>
        <end position="275"/>
    </location>
</feature>
<keyword evidence="1" id="KW-0812">Transmembrane</keyword>